<dbReference type="Proteomes" id="UP001610446">
    <property type="component" value="Unassembled WGS sequence"/>
</dbReference>
<sequence length="185" mass="20932">MDDRAYRFGYRALAPKVGGDPPAPNRVSEDNRNKRSSTACSECKQRRIKCRVDGSGPPCTECALHGRECIFDERQDKRRKVAREQIIEDLKRTQDELTYARGYLEYLLEAIRNGAPQDVYELVNAIRGGVADEQIPALISQITRISPKFDISHPSDGYSRYSQMLDGGQDDTPDGTPDGPDRRRR</sequence>
<dbReference type="Gene3D" id="4.10.240.10">
    <property type="entry name" value="Zn(2)-C6 fungal-type DNA-binding domain"/>
    <property type="match status" value="1"/>
</dbReference>
<dbReference type="EMBL" id="JBFXLU010000014">
    <property type="protein sequence ID" value="KAL2854445.1"/>
    <property type="molecule type" value="Genomic_DNA"/>
</dbReference>
<evidence type="ECO:0000256" key="4">
    <source>
        <dbReference type="ARBA" id="ARBA00023242"/>
    </source>
</evidence>
<evidence type="ECO:0000256" key="2">
    <source>
        <dbReference type="ARBA" id="ARBA00023125"/>
    </source>
</evidence>
<dbReference type="SMART" id="SM00066">
    <property type="entry name" value="GAL4"/>
    <property type="match status" value="1"/>
</dbReference>
<keyword evidence="4" id="KW-0539">Nucleus</keyword>
<dbReference type="PANTHER" id="PTHR47256">
    <property type="entry name" value="ZN(II)2CYS6 TRANSCRIPTION FACTOR (EUROFUNG)-RELATED"/>
    <property type="match status" value="1"/>
</dbReference>
<evidence type="ECO:0000256" key="3">
    <source>
        <dbReference type="ARBA" id="ARBA00023163"/>
    </source>
</evidence>
<dbReference type="PROSITE" id="PS50048">
    <property type="entry name" value="ZN2_CY6_FUNGAL_2"/>
    <property type="match status" value="1"/>
</dbReference>
<protein>
    <recommendedName>
        <fullName evidence="6">Zn(2)-C6 fungal-type domain-containing protein</fullName>
    </recommendedName>
</protein>
<dbReference type="Pfam" id="PF00172">
    <property type="entry name" value="Zn_clus"/>
    <property type="match status" value="1"/>
</dbReference>
<organism evidence="7 8">
    <name type="scientific">Aspergillus pseudoustus</name>
    <dbReference type="NCBI Taxonomy" id="1810923"/>
    <lineage>
        <taxon>Eukaryota</taxon>
        <taxon>Fungi</taxon>
        <taxon>Dikarya</taxon>
        <taxon>Ascomycota</taxon>
        <taxon>Pezizomycotina</taxon>
        <taxon>Eurotiomycetes</taxon>
        <taxon>Eurotiomycetidae</taxon>
        <taxon>Eurotiales</taxon>
        <taxon>Aspergillaceae</taxon>
        <taxon>Aspergillus</taxon>
        <taxon>Aspergillus subgen. Nidulantes</taxon>
    </lineage>
</organism>
<name>A0ABR4KQ96_9EURO</name>
<feature type="domain" description="Zn(2)-C6 fungal-type" evidence="6">
    <location>
        <begin position="39"/>
        <end position="71"/>
    </location>
</feature>
<proteinExistence type="predicted"/>
<keyword evidence="2" id="KW-0238">DNA-binding</keyword>
<dbReference type="InterPro" id="IPR053187">
    <property type="entry name" value="Notoamide_regulator"/>
</dbReference>
<dbReference type="PANTHER" id="PTHR47256:SF10">
    <property type="entry name" value="ZN(II)2CYS6 TRANSCRIPTION FACTOR (EUROFUNG)"/>
    <property type="match status" value="1"/>
</dbReference>
<dbReference type="PROSITE" id="PS00463">
    <property type="entry name" value="ZN2_CY6_FUNGAL_1"/>
    <property type="match status" value="1"/>
</dbReference>
<feature type="region of interest" description="Disordered" evidence="5">
    <location>
        <begin position="13"/>
        <end position="38"/>
    </location>
</feature>
<gene>
    <name evidence="7" type="ORF">BJY01DRAFT_243583</name>
</gene>
<keyword evidence="3" id="KW-0804">Transcription</keyword>
<evidence type="ECO:0000313" key="7">
    <source>
        <dbReference type="EMBL" id="KAL2854445.1"/>
    </source>
</evidence>
<evidence type="ECO:0000313" key="8">
    <source>
        <dbReference type="Proteomes" id="UP001610446"/>
    </source>
</evidence>
<keyword evidence="8" id="KW-1185">Reference proteome</keyword>
<accession>A0ABR4KQ96</accession>
<feature type="region of interest" description="Disordered" evidence="5">
    <location>
        <begin position="150"/>
        <end position="185"/>
    </location>
</feature>
<dbReference type="InterPro" id="IPR001138">
    <property type="entry name" value="Zn2Cys6_DnaBD"/>
</dbReference>
<evidence type="ECO:0000256" key="5">
    <source>
        <dbReference type="SAM" id="MobiDB-lite"/>
    </source>
</evidence>
<keyword evidence="1" id="KW-0805">Transcription regulation</keyword>
<dbReference type="CDD" id="cd00067">
    <property type="entry name" value="GAL4"/>
    <property type="match status" value="1"/>
</dbReference>
<dbReference type="SUPFAM" id="SSF57701">
    <property type="entry name" value="Zn2/Cys6 DNA-binding domain"/>
    <property type="match status" value="1"/>
</dbReference>
<comment type="caution">
    <text evidence="7">The sequence shown here is derived from an EMBL/GenBank/DDBJ whole genome shotgun (WGS) entry which is preliminary data.</text>
</comment>
<dbReference type="InterPro" id="IPR036864">
    <property type="entry name" value="Zn2-C6_fun-type_DNA-bd_sf"/>
</dbReference>
<reference evidence="7 8" key="1">
    <citation type="submission" date="2024-07" db="EMBL/GenBank/DDBJ databases">
        <title>Section-level genome sequencing and comparative genomics of Aspergillus sections Usti and Cavernicolus.</title>
        <authorList>
            <consortium name="Lawrence Berkeley National Laboratory"/>
            <person name="Nybo J.L."/>
            <person name="Vesth T.C."/>
            <person name="Theobald S."/>
            <person name="Frisvad J.C."/>
            <person name="Larsen T.O."/>
            <person name="Kjaerboelling I."/>
            <person name="Rothschild-Mancinelli K."/>
            <person name="Lyhne E.K."/>
            <person name="Kogle M.E."/>
            <person name="Barry K."/>
            <person name="Clum A."/>
            <person name="Na H."/>
            <person name="Ledsgaard L."/>
            <person name="Lin J."/>
            <person name="Lipzen A."/>
            <person name="Kuo A."/>
            <person name="Riley R."/>
            <person name="Mondo S."/>
            <person name="Labutti K."/>
            <person name="Haridas S."/>
            <person name="Pangalinan J."/>
            <person name="Salamov A.A."/>
            <person name="Simmons B.A."/>
            <person name="Magnuson J.K."/>
            <person name="Chen J."/>
            <person name="Drula E."/>
            <person name="Henrissat B."/>
            <person name="Wiebenga A."/>
            <person name="Lubbers R.J."/>
            <person name="Gomes A.C."/>
            <person name="Makela M.R."/>
            <person name="Stajich J."/>
            <person name="Grigoriev I.V."/>
            <person name="Mortensen U.H."/>
            <person name="De Vries R.P."/>
            <person name="Baker S.E."/>
            <person name="Andersen M.R."/>
        </authorList>
    </citation>
    <scope>NUCLEOTIDE SEQUENCE [LARGE SCALE GENOMIC DNA]</scope>
    <source>
        <strain evidence="7 8">CBS 123904</strain>
    </source>
</reference>
<evidence type="ECO:0000256" key="1">
    <source>
        <dbReference type="ARBA" id="ARBA00023015"/>
    </source>
</evidence>
<evidence type="ECO:0000259" key="6">
    <source>
        <dbReference type="PROSITE" id="PS50048"/>
    </source>
</evidence>